<dbReference type="AlphaFoldDB" id="A0A8J3SXV1"/>
<protein>
    <submittedName>
        <fullName evidence="2">Uncharacterized protein</fullName>
    </submittedName>
</protein>
<accession>A0A8J3SXV1</accession>
<keyword evidence="1" id="KW-1133">Transmembrane helix</keyword>
<feature type="transmembrane region" description="Helical" evidence="1">
    <location>
        <begin position="48"/>
        <end position="69"/>
    </location>
</feature>
<proteinExistence type="predicted"/>
<feature type="transmembrane region" description="Helical" evidence="1">
    <location>
        <begin position="81"/>
        <end position="99"/>
    </location>
</feature>
<evidence type="ECO:0000313" key="2">
    <source>
        <dbReference type="EMBL" id="GII02639.1"/>
    </source>
</evidence>
<name>A0A8J3SXV1_9ACTN</name>
<gene>
    <name evidence="2" type="ORF">Pta02_46470</name>
</gene>
<dbReference type="Proteomes" id="UP000634476">
    <property type="component" value="Unassembled WGS sequence"/>
</dbReference>
<reference evidence="2" key="1">
    <citation type="submission" date="2021-01" db="EMBL/GenBank/DDBJ databases">
        <title>Whole genome shotgun sequence of Planobispora takensis NBRC 109077.</title>
        <authorList>
            <person name="Komaki H."/>
            <person name="Tamura T."/>
        </authorList>
    </citation>
    <scope>NUCLEOTIDE SEQUENCE</scope>
    <source>
        <strain evidence="2">NBRC 109077</strain>
    </source>
</reference>
<evidence type="ECO:0000256" key="1">
    <source>
        <dbReference type="SAM" id="Phobius"/>
    </source>
</evidence>
<dbReference type="RefSeq" id="WP_203876972.1">
    <property type="nucleotide sequence ID" value="NZ_BOOK01000034.1"/>
</dbReference>
<keyword evidence="1" id="KW-0812">Transmembrane</keyword>
<feature type="transmembrane region" description="Helical" evidence="1">
    <location>
        <begin position="12"/>
        <end position="36"/>
    </location>
</feature>
<sequence>MQESGKRRGIVRLVAAVLGGALAAGIVVGVVARLLMRAILLAVDMPTSFTAGGTAGVLVAFAVLAVPAAATATARPAIRHAGRWVTAVVTGWGAARNGFADAKVLLLADESQMPLIALLTVAFAAAVVAHGRLAQYVTRYAAGQRATVN</sequence>
<organism evidence="2 3">
    <name type="scientific">Planobispora takensis</name>
    <dbReference type="NCBI Taxonomy" id="1367882"/>
    <lineage>
        <taxon>Bacteria</taxon>
        <taxon>Bacillati</taxon>
        <taxon>Actinomycetota</taxon>
        <taxon>Actinomycetes</taxon>
        <taxon>Streptosporangiales</taxon>
        <taxon>Streptosporangiaceae</taxon>
        <taxon>Planobispora</taxon>
    </lineage>
</organism>
<evidence type="ECO:0000313" key="3">
    <source>
        <dbReference type="Proteomes" id="UP000634476"/>
    </source>
</evidence>
<keyword evidence="3" id="KW-1185">Reference proteome</keyword>
<comment type="caution">
    <text evidence="2">The sequence shown here is derived from an EMBL/GenBank/DDBJ whole genome shotgun (WGS) entry which is preliminary data.</text>
</comment>
<feature type="transmembrane region" description="Helical" evidence="1">
    <location>
        <begin position="111"/>
        <end position="129"/>
    </location>
</feature>
<keyword evidence="1" id="KW-0472">Membrane</keyword>
<dbReference type="EMBL" id="BOOK01000034">
    <property type="protein sequence ID" value="GII02639.1"/>
    <property type="molecule type" value="Genomic_DNA"/>
</dbReference>